<reference evidence="4" key="1">
    <citation type="submission" date="2020-01" db="EMBL/GenBank/DDBJ databases">
        <title>'Steroidobacter agaridevorans' sp. nov., agar-degrading bacteria isolated from rhizosphere soils.</title>
        <authorList>
            <person name="Ikenaga M."/>
            <person name="Kataoka M."/>
            <person name="Murouchi A."/>
            <person name="Katsuragi S."/>
            <person name="Sakai M."/>
        </authorList>
    </citation>
    <scope>NUCLEOTIDE SEQUENCE [LARGE SCALE GENOMIC DNA]</scope>
    <source>
        <strain evidence="4">YU21-B</strain>
    </source>
</reference>
<evidence type="ECO:0000313" key="4">
    <source>
        <dbReference type="Proteomes" id="UP000445000"/>
    </source>
</evidence>
<evidence type="ECO:0000256" key="1">
    <source>
        <dbReference type="SAM" id="MobiDB-lite"/>
    </source>
</evidence>
<sequence length="367" mass="39117">MTSRKLSILAIVAVIAVLAGLWLAGRQTSPSSTESAALYPDLKSELASITAVRIVKAGGAPALEVKRAESGWTVAERHNYPADEAKLRKLVTSLADAKVLEEKTSNPESYKTLGVEDVSDAAAGGVQIEIDGPKQPIKLIVGKQAQGAQSHYVRRAGEPKSWLINKSIDTSSSADQWLRKDVIDVSADRVQSAEVAVEKSKPYSAVKKTRADADFTVEGLPKGKELSSPSAADSFATALAGLTLSDVKPASEVTDSPSARATIKTFDGLVTEVTGWKKDDKHYVALKTSFDAALADKFKVATADPEKKEGEGAPPAADKPAEAAKPAARNVEEESTKANAQLNGWVYEIPAYKYDAIFKPLDELIKK</sequence>
<protein>
    <recommendedName>
        <fullName evidence="2">DUF4340 domain-containing protein</fullName>
    </recommendedName>
</protein>
<keyword evidence="4" id="KW-1185">Reference proteome</keyword>
<dbReference type="AlphaFoldDB" id="A0A829YMY0"/>
<feature type="compositionally biased region" description="Low complexity" evidence="1">
    <location>
        <begin position="312"/>
        <end position="328"/>
    </location>
</feature>
<dbReference type="RefSeq" id="WP_161816105.1">
    <property type="nucleotide sequence ID" value="NZ_BLJN01000009.1"/>
</dbReference>
<feature type="domain" description="DUF4340" evidence="2">
    <location>
        <begin position="72"/>
        <end position="252"/>
    </location>
</feature>
<feature type="region of interest" description="Disordered" evidence="1">
    <location>
        <begin position="303"/>
        <end position="339"/>
    </location>
</feature>
<dbReference type="EMBL" id="BLJN01000009">
    <property type="protein sequence ID" value="GFE84509.1"/>
    <property type="molecule type" value="Genomic_DNA"/>
</dbReference>
<dbReference type="Proteomes" id="UP000445000">
    <property type="component" value="Unassembled WGS sequence"/>
</dbReference>
<accession>A0A829YMY0</accession>
<dbReference type="Pfam" id="PF14238">
    <property type="entry name" value="DUF4340"/>
    <property type="match status" value="1"/>
</dbReference>
<dbReference type="InterPro" id="IPR025641">
    <property type="entry name" value="DUF4340"/>
</dbReference>
<proteinExistence type="predicted"/>
<evidence type="ECO:0000313" key="3">
    <source>
        <dbReference type="EMBL" id="GFE84509.1"/>
    </source>
</evidence>
<evidence type="ECO:0000259" key="2">
    <source>
        <dbReference type="Pfam" id="PF14238"/>
    </source>
</evidence>
<comment type="caution">
    <text evidence="3">The sequence shown here is derived from an EMBL/GenBank/DDBJ whole genome shotgun (WGS) entry which is preliminary data.</text>
</comment>
<organism evidence="3 4">
    <name type="scientific">Steroidobacter agaridevorans</name>
    <dbReference type="NCBI Taxonomy" id="2695856"/>
    <lineage>
        <taxon>Bacteria</taxon>
        <taxon>Pseudomonadati</taxon>
        <taxon>Pseudomonadota</taxon>
        <taxon>Gammaproteobacteria</taxon>
        <taxon>Steroidobacterales</taxon>
        <taxon>Steroidobacteraceae</taxon>
        <taxon>Steroidobacter</taxon>
    </lineage>
</organism>
<gene>
    <name evidence="3" type="ORF">GCM10011487_65090</name>
</gene>
<name>A0A829YMY0_9GAMM</name>